<dbReference type="EMBL" id="OQ908870">
    <property type="protein sequence ID" value="WMP12162.1"/>
    <property type="molecule type" value="Genomic_DNA"/>
</dbReference>
<evidence type="ECO:0000256" key="1">
    <source>
        <dbReference type="SAM" id="Phobius"/>
    </source>
</evidence>
<keyword evidence="1" id="KW-1133">Transmembrane helix</keyword>
<geneLocation type="chloroplast" evidence="2"/>
<gene>
    <name evidence="2" type="primary">orf345</name>
</gene>
<name>A0AA51NF70_9FLOR</name>
<keyword evidence="2" id="KW-0934">Plastid</keyword>
<accession>A0AA51NF70</accession>
<keyword evidence="1" id="KW-0812">Transmembrane</keyword>
<feature type="transmembrane region" description="Helical" evidence="1">
    <location>
        <begin position="21"/>
        <end position="40"/>
    </location>
</feature>
<organism evidence="2">
    <name type="scientific">Laurencia verruciformis</name>
    <dbReference type="NCBI Taxonomy" id="3073068"/>
    <lineage>
        <taxon>Eukaryota</taxon>
        <taxon>Rhodophyta</taxon>
        <taxon>Florideophyceae</taxon>
        <taxon>Rhodymeniophycidae</taxon>
        <taxon>Ceramiales</taxon>
        <taxon>Rhodomelaceae</taxon>
        <taxon>Laurencieae</taxon>
        <taxon>Laurencia</taxon>
    </lineage>
</organism>
<protein>
    <submittedName>
        <fullName evidence="2">Uncharacterized protein</fullName>
    </submittedName>
</protein>
<sequence>MNRRTLSELKSSSNKLIIFRYFFGFFLFYMYIIFLIIKLIF</sequence>
<proteinExistence type="predicted"/>
<evidence type="ECO:0000313" key="2">
    <source>
        <dbReference type="EMBL" id="WMP12162.1"/>
    </source>
</evidence>
<reference evidence="2" key="1">
    <citation type="journal article" date="2023" name="J. Phycol.">
        <title>Gene-rich plastid genomes of two parasitic red algal species, Laurencia australis and L. verruciformis (Rhodomelaceae, Ceramiales), and a taxonomic revision of Janczewskia.</title>
        <authorList>
            <person name="Preuss M."/>
            <person name="Diaz-Tapia P."/>
            <person name="Verbruggen H."/>
            <person name="Zuccarello G.C."/>
        </authorList>
    </citation>
    <scope>NUCLEOTIDE SEQUENCE</scope>
    <source>
        <strain evidence="2">PD4142</strain>
    </source>
</reference>
<keyword evidence="1" id="KW-0472">Membrane</keyword>
<dbReference type="AlphaFoldDB" id="A0AA51NF70"/>
<keyword evidence="2" id="KW-0150">Chloroplast</keyword>